<keyword evidence="3" id="KW-0809">Transit peptide</keyword>
<dbReference type="EMBL" id="BKCP01005849">
    <property type="protein sequence ID" value="GER40277.1"/>
    <property type="molecule type" value="Genomic_DNA"/>
</dbReference>
<evidence type="ECO:0000313" key="5">
    <source>
        <dbReference type="Proteomes" id="UP000325081"/>
    </source>
</evidence>
<reference evidence="5" key="1">
    <citation type="journal article" date="2019" name="Curr. Biol.">
        <title>Genome Sequence of Striga asiatica Provides Insight into the Evolution of Plant Parasitism.</title>
        <authorList>
            <person name="Yoshida S."/>
            <person name="Kim S."/>
            <person name="Wafula E.K."/>
            <person name="Tanskanen J."/>
            <person name="Kim Y.M."/>
            <person name="Honaas L."/>
            <person name="Yang Z."/>
            <person name="Spallek T."/>
            <person name="Conn C.E."/>
            <person name="Ichihashi Y."/>
            <person name="Cheong K."/>
            <person name="Cui S."/>
            <person name="Der J.P."/>
            <person name="Gundlach H."/>
            <person name="Jiao Y."/>
            <person name="Hori C."/>
            <person name="Ishida J.K."/>
            <person name="Kasahara H."/>
            <person name="Kiba T."/>
            <person name="Kim M.S."/>
            <person name="Koo N."/>
            <person name="Laohavisit A."/>
            <person name="Lee Y.H."/>
            <person name="Lumba S."/>
            <person name="McCourt P."/>
            <person name="Mortimer J.C."/>
            <person name="Mutuku J.M."/>
            <person name="Nomura T."/>
            <person name="Sasaki-Sekimoto Y."/>
            <person name="Seto Y."/>
            <person name="Wang Y."/>
            <person name="Wakatake T."/>
            <person name="Sakakibara H."/>
            <person name="Demura T."/>
            <person name="Yamaguchi S."/>
            <person name="Yoneyama K."/>
            <person name="Manabe R.I."/>
            <person name="Nelson D.C."/>
            <person name="Schulman A.H."/>
            <person name="Timko M.P."/>
            <person name="dePamphilis C.W."/>
            <person name="Choi D."/>
            <person name="Shirasu K."/>
        </authorList>
    </citation>
    <scope>NUCLEOTIDE SEQUENCE [LARGE SCALE GENOMIC DNA]</scope>
    <source>
        <strain evidence="5">cv. UVA1</strain>
    </source>
</reference>
<accession>A0A5A7Q739</accession>
<keyword evidence="2" id="KW-0805">Transcription regulation</keyword>
<dbReference type="PANTHER" id="PTHR13068">
    <property type="entry name" value="CGI-12 PROTEIN-RELATED"/>
    <property type="match status" value="1"/>
</dbReference>
<name>A0A5A7Q739_STRAF</name>
<gene>
    <name evidence="4" type="ORF">STAS_16941</name>
</gene>
<dbReference type="GO" id="GO:0006353">
    <property type="term" value="P:DNA-templated transcription termination"/>
    <property type="evidence" value="ECO:0007669"/>
    <property type="project" value="UniProtKB-KW"/>
</dbReference>
<evidence type="ECO:0000256" key="1">
    <source>
        <dbReference type="ARBA" id="ARBA00007692"/>
    </source>
</evidence>
<dbReference type="InterPro" id="IPR038538">
    <property type="entry name" value="MTERF_sf"/>
</dbReference>
<sequence>MGFSNEEILAAFRQAPLVFGVSEEKINEVREVVLATGKYELSCILKNPIAFMHSVENRFKPRVKVLGVLERERENLIECWPNFATLCRLSDRKFYEKFVRPYLDKVGNVYEVRSSVSGDTR</sequence>
<dbReference type="AlphaFoldDB" id="A0A5A7Q739"/>
<evidence type="ECO:0000256" key="2">
    <source>
        <dbReference type="ARBA" id="ARBA00022472"/>
    </source>
</evidence>
<comment type="caution">
    <text evidence="4">The sequence shown here is derived from an EMBL/GenBank/DDBJ whole genome shotgun (WGS) entry which is preliminary data.</text>
</comment>
<dbReference type="Pfam" id="PF02536">
    <property type="entry name" value="mTERF"/>
    <property type="match status" value="1"/>
</dbReference>
<proteinExistence type="inferred from homology"/>
<comment type="similarity">
    <text evidence="1">Belongs to the mTERF family.</text>
</comment>
<dbReference type="GO" id="GO:0003676">
    <property type="term" value="F:nucleic acid binding"/>
    <property type="evidence" value="ECO:0007669"/>
    <property type="project" value="InterPro"/>
</dbReference>
<keyword evidence="2" id="KW-0806">Transcription termination</keyword>
<organism evidence="4 5">
    <name type="scientific">Striga asiatica</name>
    <name type="common">Asiatic witchweed</name>
    <name type="synonym">Buchnera asiatica</name>
    <dbReference type="NCBI Taxonomy" id="4170"/>
    <lineage>
        <taxon>Eukaryota</taxon>
        <taxon>Viridiplantae</taxon>
        <taxon>Streptophyta</taxon>
        <taxon>Embryophyta</taxon>
        <taxon>Tracheophyta</taxon>
        <taxon>Spermatophyta</taxon>
        <taxon>Magnoliopsida</taxon>
        <taxon>eudicotyledons</taxon>
        <taxon>Gunneridae</taxon>
        <taxon>Pentapetalae</taxon>
        <taxon>asterids</taxon>
        <taxon>lamiids</taxon>
        <taxon>Lamiales</taxon>
        <taxon>Orobanchaceae</taxon>
        <taxon>Buchnereae</taxon>
        <taxon>Striga</taxon>
    </lineage>
</organism>
<protein>
    <submittedName>
        <fullName evidence="4">Mitochondrial transcription termination factor-like</fullName>
    </submittedName>
</protein>
<dbReference type="Proteomes" id="UP000325081">
    <property type="component" value="Unassembled WGS sequence"/>
</dbReference>
<dbReference type="Gene3D" id="1.25.70.10">
    <property type="entry name" value="Transcription termination factor 3, mitochondrial"/>
    <property type="match status" value="1"/>
</dbReference>
<evidence type="ECO:0000313" key="4">
    <source>
        <dbReference type="EMBL" id="GER40277.1"/>
    </source>
</evidence>
<keyword evidence="2" id="KW-0804">Transcription</keyword>
<dbReference type="OrthoDB" id="637682at2759"/>
<evidence type="ECO:0000256" key="3">
    <source>
        <dbReference type="ARBA" id="ARBA00022946"/>
    </source>
</evidence>
<dbReference type="PANTHER" id="PTHR13068:SF130">
    <property type="entry name" value="TRANSCRIPTION TERMINATION FACTOR MTERF6, CHLOROPLASTIC_MITOCHONDRIAL-LIKE"/>
    <property type="match status" value="1"/>
</dbReference>
<dbReference type="InterPro" id="IPR003690">
    <property type="entry name" value="MTERF"/>
</dbReference>
<keyword evidence="5" id="KW-1185">Reference proteome</keyword>